<accession>A0A926EG45</accession>
<dbReference type="CDD" id="cd16018">
    <property type="entry name" value="Enpp"/>
    <property type="match status" value="1"/>
</dbReference>
<dbReference type="Gene3D" id="3.40.720.10">
    <property type="entry name" value="Alkaline Phosphatase, subunit A"/>
    <property type="match status" value="1"/>
</dbReference>
<dbReference type="InterPro" id="IPR002591">
    <property type="entry name" value="Phosphodiest/P_Trfase"/>
</dbReference>
<dbReference type="PANTHER" id="PTHR10151">
    <property type="entry name" value="ECTONUCLEOTIDE PYROPHOSPHATASE/PHOSPHODIESTERASE"/>
    <property type="match status" value="1"/>
</dbReference>
<name>A0A926EG45_9FIRM</name>
<reference evidence="1" key="1">
    <citation type="submission" date="2020-08" db="EMBL/GenBank/DDBJ databases">
        <title>Genome public.</title>
        <authorList>
            <person name="Liu C."/>
            <person name="Sun Q."/>
        </authorList>
    </citation>
    <scope>NUCLEOTIDE SEQUENCE</scope>
    <source>
        <strain evidence="1">NSJ-12</strain>
    </source>
</reference>
<dbReference type="EMBL" id="JACRSY010000022">
    <property type="protein sequence ID" value="MBC8580496.1"/>
    <property type="molecule type" value="Genomic_DNA"/>
</dbReference>
<keyword evidence="2" id="KW-1185">Reference proteome</keyword>
<dbReference type="Proteomes" id="UP000655830">
    <property type="component" value="Unassembled WGS sequence"/>
</dbReference>
<dbReference type="GO" id="GO:0016787">
    <property type="term" value="F:hydrolase activity"/>
    <property type="evidence" value="ECO:0007669"/>
    <property type="project" value="UniProtKB-ARBA"/>
</dbReference>
<dbReference type="InterPro" id="IPR017850">
    <property type="entry name" value="Alkaline_phosphatase_core_sf"/>
</dbReference>
<dbReference type="RefSeq" id="WP_249333271.1">
    <property type="nucleotide sequence ID" value="NZ_JACRSY010000022.1"/>
</dbReference>
<dbReference type="SUPFAM" id="SSF53649">
    <property type="entry name" value="Alkaline phosphatase-like"/>
    <property type="match status" value="1"/>
</dbReference>
<dbReference type="PANTHER" id="PTHR10151:SF120">
    <property type="entry name" value="BIS(5'-ADENOSYL)-TRIPHOSPHATASE"/>
    <property type="match status" value="1"/>
</dbReference>
<sequence>MRKLVVISVDSLFTSDLEVVKDLPGFKEILEDSVVVKNIECIYPTLTYPCHATIMTGHYPEGHGIHHNEILDPEHYNENWYWYYKDLKVKTIFDYAKEKGLTTSAVLWPVTADAPIDYLIPEIWAPEYDAANKRIVETTSSLMEEIYEHHKGLLNWKKNPNLDQFGEACLLEIVDRYTPDVLFLHQASLDHARHAAGTQAELVSEAQRLHGQWIQNIIDLYKRKGLFEDTTFVVLGDHGQLDIQSVISINEMLRRAGLIKTDGAGNVLEYEAYMQSAGISGHLYIVNQEAEIKALEVMEEAKKLGYIEAIFNKEEAKALHLTGDFEYVVEGSAGISISNQVDCEVAQDVDTEDYKYSKATHGHLPVKGDKPPFIIYNSKRPAKVIESGKLVDEFPTLMKLLGLELPEGLEGKAFID</sequence>
<dbReference type="Pfam" id="PF01663">
    <property type="entry name" value="Phosphodiest"/>
    <property type="match status" value="1"/>
</dbReference>
<proteinExistence type="predicted"/>
<dbReference type="AlphaFoldDB" id="A0A926EG45"/>
<evidence type="ECO:0000313" key="1">
    <source>
        <dbReference type="EMBL" id="MBC8580496.1"/>
    </source>
</evidence>
<gene>
    <name evidence="1" type="ORF">H8718_13250</name>
</gene>
<organism evidence="1 2">
    <name type="scientific">Zhenhengia yiwuensis</name>
    <dbReference type="NCBI Taxonomy" id="2763666"/>
    <lineage>
        <taxon>Bacteria</taxon>
        <taxon>Bacillati</taxon>
        <taxon>Bacillota</taxon>
        <taxon>Clostridia</taxon>
        <taxon>Lachnospirales</taxon>
        <taxon>Lachnospiraceae</taxon>
        <taxon>Zhenhengia</taxon>
    </lineage>
</organism>
<protein>
    <submittedName>
        <fullName evidence="1">Alkaline phosphatase family protein</fullName>
    </submittedName>
</protein>
<evidence type="ECO:0000313" key="2">
    <source>
        <dbReference type="Proteomes" id="UP000655830"/>
    </source>
</evidence>
<comment type="caution">
    <text evidence="1">The sequence shown here is derived from an EMBL/GenBank/DDBJ whole genome shotgun (WGS) entry which is preliminary data.</text>
</comment>